<comment type="caution">
    <text evidence="1">The sequence shown here is derived from an EMBL/GenBank/DDBJ whole genome shotgun (WGS) entry which is preliminary data.</text>
</comment>
<evidence type="ECO:0000313" key="1">
    <source>
        <dbReference type="EMBL" id="GIY28832.1"/>
    </source>
</evidence>
<protein>
    <submittedName>
        <fullName evidence="1">Uncharacterized protein</fullName>
    </submittedName>
</protein>
<dbReference type="AlphaFoldDB" id="A0AAV4S7V7"/>
<dbReference type="EMBL" id="BPLR01008991">
    <property type="protein sequence ID" value="GIY28832.1"/>
    <property type="molecule type" value="Genomic_DNA"/>
</dbReference>
<name>A0AAV4S7V7_CAEEX</name>
<accession>A0AAV4S7V7</accession>
<evidence type="ECO:0000313" key="2">
    <source>
        <dbReference type="Proteomes" id="UP001054945"/>
    </source>
</evidence>
<gene>
    <name evidence="1" type="ORF">CEXT_671071</name>
</gene>
<organism evidence="1 2">
    <name type="scientific">Caerostris extrusa</name>
    <name type="common">Bark spider</name>
    <name type="synonym">Caerostris bankana</name>
    <dbReference type="NCBI Taxonomy" id="172846"/>
    <lineage>
        <taxon>Eukaryota</taxon>
        <taxon>Metazoa</taxon>
        <taxon>Ecdysozoa</taxon>
        <taxon>Arthropoda</taxon>
        <taxon>Chelicerata</taxon>
        <taxon>Arachnida</taxon>
        <taxon>Araneae</taxon>
        <taxon>Araneomorphae</taxon>
        <taxon>Entelegynae</taxon>
        <taxon>Araneoidea</taxon>
        <taxon>Araneidae</taxon>
        <taxon>Caerostris</taxon>
    </lineage>
</organism>
<proteinExistence type="predicted"/>
<sequence length="89" mass="9731">MKYAIRQLSSYSLNATESQILVKSYGYLIVHGSQSITVNVSLLTGRAILSQPRTEIGGLKSKPKDESHSTAQRCSWKVVPHKEICAGIA</sequence>
<dbReference type="Proteomes" id="UP001054945">
    <property type="component" value="Unassembled WGS sequence"/>
</dbReference>
<keyword evidence="2" id="KW-1185">Reference proteome</keyword>
<reference evidence="1 2" key="1">
    <citation type="submission" date="2021-06" db="EMBL/GenBank/DDBJ databases">
        <title>Caerostris extrusa draft genome.</title>
        <authorList>
            <person name="Kono N."/>
            <person name="Arakawa K."/>
        </authorList>
    </citation>
    <scope>NUCLEOTIDE SEQUENCE [LARGE SCALE GENOMIC DNA]</scope>
</reference>